<dbReference type="GO" id="GO:0006635">
    <property type="term" value="P:fatty acid beta-oxidation"/>
    <property type="evidence" value="ECO:0007669"/>
    <property type="project" value="TreeGrafter"/>
</dbReference>
<dbReference type="Gene3D" id="1.10.12.10">
    <property type="entry name" value="Lyase 2-enoyl-coa Hydratase, Chain A, domain 2"/>
    <property type="match status" value="1"/>
</dbReference>
<reference evidence="3 4" key="1">
    <citation type="journal article" date="2012" name="Extremophiles">
        <title>Thermotomaculum hydrothermale gen. nov., sp. nov., a novel heterotrophic thermophile within the phylum Acidobacteria from a deep-sea hydrothermal vent chimney in the Southern Okinawa Trough.</title>
        <authorList>
            <person name="Izumi H."/>
            <person name="Nunoura T."/>
            <person name="Miyazaki M."/>
            <person name="Mino S."/>
            <person name="Toki T."/>
            <person name="Takai K."/>
            <person name="Sako Y."/>
            <person name="Sawabe T."/>
            <person name="Nakagawa S."/>
        </authorList>
    </citation>
    <scope>NUCLEOTIDE SEQUENCE [LARGE SCALE GENOMIC DNA]</scope>
    <source>
        <strain evidence="3 4">AC55</strain>
    </source>
</reference>
<dbReference type="AlphaFoldDB" id="A0A7R6PZ61"/>
<gene>
    <name evidence="3" type="primary">crt</name>
    <name evidence="3" type="ORF">TTHT_2177</name>
</gene>
<dbReference type="InterPro" id="IPR001753">
    <property type="entry name" value="Enoyl-CoA_hydra/iso"/>
</dbReference>
<dbReference type="PANTHER" id="PTHR11941">
    <property type="entry name" value="ENOYL-COA HYDRATASE-RELATED"/>
    <property type="match status" value="1"/>
</dbReference>
<organism evidence="3 4">
    <name type="scientific">Thermotomaculum hydrothermale</name>
    <dbReference type="NCBI Taxonomy" id="981385"/>
    <lineage>
        <taxon>Bacteria</taxon>
        <taxon>Pseudomonadati</taxon>
        <taxon>Acidobacteriota</taxon>
        <taxon>Holophagae</taxon>
        <taxon>Thermotomaculales</taxon>
        <taxon>Thermotomaculaceae</taxon>
        <taxon>Thermotomaculum</taxon>
    </lineage>
</organism>
<dbReference type="Gene3D" id="3.90.226.10">
    <property type="entry name" value="2-enoyl-CoA Hydratase, Chain A, domain 1"/>
    <property type="match status" value="1"/>
</dbReference>
<dbReference type="FunFam" id="1.10.12.10:FF:000001">
    <property type="entry name" value="Probable enoyl-CoA hydratase, mitochondrial"/>
    <property type="match status" value="1"/>
</dbReference>
<dbReference type="SUPFAM" id="SSF52096">
    <property type="entry name" value="ClpP/crotonase"/>
    <property type="match status" value="1"/>
</dbReference>
<dbReference type="RefSeq" id="WP_201327918.1">
    <property type="nucleotide sequence ID" value="NZ_AP017470.1"/>
</dbReference>
<dbReference type="FunFam" id="3.90.226.10:FF:000009">
    <property type="entry name" value="Carnitinyl-CoA dehydratase"/>
    <property type="match status" value="1"/>
</dbReference>
<proteinExistence type="inferred from homology"/>
<dbReference type="CDD" id="cd06558">
    <property type="entry name" value="crotonase-like"/>
    <property type="match status" value="1"/>
</dbReference>
<dbReference type="EMBL" id="AP017470">
    <property type="protein sequence ID" value="BBB33605.1"/>
    <property type="molecule type" value="Genomic_DNA"/>
</dbReference>
<evidence type="ECO:0000313" key="3">
    <source>
        <dbReference type="EMBL" id="BBB33605.1"/>
    </source>
</evidence>
<evidence type="ECO:0000256" key="2">
    <source>
        <dbReference type="ARBA" id="ARBA00023239"/>
    </source>
</evidence>
<dbReference type="Proteomes" id="UP000595564">
    <property type="component" value="Chromosome"/>
</dbReference>
<sequence>MEFETILLEERDGIFVLTINRPKVLNALNHTVLTELDRAIDFIKTKENTLGLVITGAGEKSFVAGADISEFQGKTPEEARKQSEWGQSIFKKIEDLPFPSIAAINGFALGGGLELAMSCTFRYASPNAKVGQPEVKLGLIPGYAGTQRLTRLIGHSKAMEICMTGRMVSAEEALKIGIVDRIVEENLVDEAIKSIKDIQKNSPIAVYYCKKAIMEGKEMPFEKACALESNLFGLCFATEDAKEGVSAFLEKREAKFKGK</sequence>
<evidence type="ECO:0000256" key="1">
    <source>
        <dbReference type="ARBA" id="ARBA00005254"/>
    </source>
</evidence>
<protein>
    <submittedName>
        <fullName evidence="3">3-hydroxybutyryl-CoA dehydratase</fullName>
        <ecNumber evidence="3">4.2.1.55</ecNumber>
    </submittedName>
</protein>
<accession>A0A7R6PZ61</accession>
<keyword evidence="4" id="KW-1185">Reference proteome</keyword>
<dbReference type="GO" id="GO:0016836">
    <property type="term" value="F:hydro-lyase activity"/>
    <property type="evidence" value="ECO:0007669"/>
    <property type="project" value="UniProtKB-ARBA"/>
</dbReference>
<comment type="similarity">
    <text evidence="1">Belongs to the enoyl-CoA hydratase/isomerase family.</text>
</comment>
<dbReference type="InterPro" id="IPR014748">
    <property type="entry name" value="Enoyl-CoA_hydra_C"/>
</dbReference>
<keyword evidence="2 3" id="KW-0456">Lyase</keyword>
<dbReference type="Pfam" id="PF00378">
    <property type="entry name" value="ECH_1"/>
    <property type="match status" value="1"/>
</dbReference>
<dbReference type="InterPro" id="IPR029045">
    <property type="entry name" value="ClpP/crotonase-like_dom_sf"/>
</dbReference>
<dbReference type="EC" id="4.2.1.55" evidence="3"/>
<dbReference type="PANTHER" id="PTHR11941:SF54">
    <property type="entry name" value="ENOYL-COA HYDRATASE, MITOCHONDRIAL"/>
    <property type="match status" value="1"/>
</dbReference>
<evidence type="ECO:0000313" key="4">
    <source>
        <dbReference type="Proteomes" id="UP000595564"/>
    </source>
</evidence>
<dbReference type="KEGG" id="thyd:TTHT_2177"/>
<name>A0A7R6PZ61_9BACT</name>